<sequence length="314" mass="33338">MSTAPRTSYRTATVPVRGGDLAVGVWGPDDAPTVLAIHGITASHRAWALLGSLAPELRIIAPDLRGRGRSNSLPGPWGMASHADDATAVMDAFGVERCVVLGHSMGGFVAATLAARHPPRAAGVVLIDGGLPIPAPAGVAPEDLPEALIGSAARRLALRFATVEDYRDFWRGHPAFAGHWTPTIEQYVDYDLQGLAPDLAPSAVVEAVAADAVQLAGDEGYAADLAGIRIPLHFIRAPRNLSDELPGLYAERTVAEWGERLPQLRIHEIGGVNHYTIVMAEHGMREVLTIVRPVIAMATPTRTPTATPTRERAL</sequence>
<dbReference type="GO" id="GO:0016020">
    <property type="term" value="C:membrane"/>
    <property type="evidence" value="ECO:0007669"/>
    <property type="project" value="TreeGrafter"/>
</dbReference>
<organism evidence="2 3">
    <name type="scientific">Marisediminicola antarctica</name>
    <dbReference type="NCBI Taxonomy" id="674079"/>
    <lineage>
        <taxon>Bacteria</taxon>
        <taxon>Bacillati</taxon>
        <taxon>Actinomycetota</taxon>
        <taxon>Actinomycetes</taxon>
        <taxon>Micrococcales</taxon>
        <taxon>Microbacteriaceae</taxon>
        <taxon>Marisediminicola</taxon>
    </lineage>
</organism>
<name>A0A7L5AL38_9MICO</name>
<dbReference type="EMBL" id="CP017146">
    <property type="protein sequence ID" value="QHO71087.1"/>
    <property type="molecule type" value="Genomic_DNA"/>
</dbReference>
<evidence type="ECO:0000313" key="3">
    <source>
        <dbReference type="Proteomes" id="UP000464507"/>
    </source>
</evidence>
<dbReference type="Gene3D" id="3.40.50.1820">
    <property type="entry name" value="alpha/beta hydrolase"/>
    <property type="match status" value="1"/>
</dbReference>
<accession>A0A7L5AL38</accession>
<evidence type="ECO:0000313" key="2">
    <source>
        <dbReference type="EMBL" id="QHO71087.1"/>
    </source>
</evidence>
<proteinExistence type="predicted"/>
<reference evidence="2 3" key="1">
    <citation type="submission" date="2016-09" db="EMBL/GenBank/DDBJ databases">
        <title>Complete genome sequence of microbes from the polar regions.</title>
        <authorList>
            <person name="Liao L."/>
            <person name="Chen B."/>
        </authorList>
    </citation>
    <scope>NUCLEOTIDE SEQUENCE [LARGE SCALE GENOMIC DNA]</scope>
    <source>
        <strain evidence="2 3">ZS314</strain>
    </source>
</reference>
<dbReference type="SUPFAM" id="SSF53474">
    <property type="entry name" value="alpha/beta-Hydrolases"/>
    <property type="match status" value="1"/>
</dbReference>
<dbReference type="InterPro" id="IPR050266">
    <property type="entry name" value="AB_hydrolase_sf"/>
</dbReference>
<evidence type="ECO:0000259" key="1">
    <source>
        <dbReference type="Pfam" id="PF00561"/>
    </source>
</evidence>
<dbReference type="AlphaFoldDB" id="A0A7L5AL38"/>
<dbReference type="Proteomes" id="UP000464507">
    <property type="component" value="Chromosome"/>
</dbReference>
<dbReference type="RefSeq" id="WP_236966482.1">
    <property type="nucleotide sequence ID" value="NZ_CP017146.1"/>
</dbReference>
<dbReference type="PRINTS" id="PR00111">
    <property type="entry name" value="ABHYDROLASE"/>
</dbReference>
<dbReference type="KEGG" id="mant:BHD05_08570"/>
<feature type="domain" description="AB hydrolase-1" evidence="1">
    <location>
        <begin position="32"/>
        <end position="141"/>
    </location>
</feature>
<dbReference type="GO" id="GO:0003824">
    <property type="term" value="F:catalytic activity"/>
    <property type="evidence" value="ECO:0007669"/>
    <property type="project" value="UniProtKB-ARBA"/>
</dbReference>
<dbReference type="PANTHER" id="PTHR43798">
    <property type="entry name" value="MONOACYLGLYCEROL LIPASE"/>
    <property type="match status" value="1"/>
</dbReference>
<dbReference type="Pfam" id="PF00561">
    <property type="entry name" value="Abhydrolase_1"/>
    <property type="match status" value="1"/>
</dbReference>
<dbReference type="InterPro" id="IPR000073">
    <property type="entry name" value="AB_hydrolase_1"/>
</dbReference>
<dbReference type="InterPro" id="IPR029058">
    <property type="entry name" value="AB_hydrolase_fold"/>
</dbReference>
<gene>
    <name evidence="2" type="ORF">BHD05_08570</name>
</gene>
<protein>
    <recommendedName>
        <fullName evidence="1">AB hydrolase-1 domain-containing protein</fullName>
    </recommendedName>
</protein>
<keyword evidence="3" id="KW-1185">Reference proteome</keyword>
<dbReference type="PANTHER" id="PTHR43798:SF33">
    <property type="entry name" value="HYDROLASE, PUTATIVE (AFU_ORTHOLOGUE AFUA_2G14860)-RELATED"/>
    <property type="match status" value="1"/>
</dbReference>